<dbReference type="EMBL" id="JBHSFU010000004">
    <property type="protein sequence ID" value="MFC4557549.1"/>
    <property type="molecule type" value="Genomic_DNA"/>
</dbReference>
<evidence type="ECO:0000313" key="2">
    <source>
        <dbReference type="Proteomes" id="UP001595989"/>
    </source>
</evidence>
<proteinExistence type="predicted"/>
<comment type="caution">
    <text evidence="1">The sequence shown here is derived from an EMBL/GenBank/DDBJ whole genome shotgun (WGS) entry which is preliminary data.</text>
</comment>
<dbReference type="Proteomes" id="UP001595989">
    <property type="component" value="Unassembled WGS sequence"/>
</dbReference>
<keyword evidence="2" id="KW-1185">Reference proteome</keyword>
<name>A0ABV9DFF4_9BACI</name>
<organism evidence="1 2">
    <name type="scientific">Virgibacillus kekensis</name>
    <dbReference type="NCBI Taxonomy" id="202261"/>
    <lineage>
        <taxon>Bacteria</taxon>
        <taxon>Bacillati</taxon>
        <taxon>Bacillota</taxon>
        <taxon>Bacilli</taxon>
        <taxon>Bacillales</taxon>
        <taxon>Bacillaceae</taxon>
        <taxon>Virgibacillus</taxon>
    </lineage>
</organism>
<reference evidence="2" key="1">
    <citation type="journal article" date="2019" name="Int. J. Syst. Evol. Microbiol.">
        <title>The Global Catalogue of Microorganisms (GCM) 10K type strain sequencing project: providing services to taxonomists for standard genome sequencing and annotation.</title>
        <authorList>
            <consortium name="The Broad Institute Genomics Platform"/>
            <consortium name="The Broad Institute Genome Sequencing Center for Infectious Disease"/>
            <person name="Wu L."/>
            <person name="Ma J."/>
        </authorList>
    </citation>
    <scope>NUCLEOTIDE SEQUENCE [LARGE SCALE GENOMIC DNA]</scope>
    <source>
        <strain evidence="2">CGMCC 4.7426</strain>
    </source>
</reference>
<accession>A0ABV9DFF4</accession>
<protein>
    <submittedName>
        <fullName evidence="1">Uncharacterized protein</fullName>
    </submittedName>
</protein>
<dbReference type="RefSeq" id="WP_390293524.1">
    <property type="nucleotide sequence ID" value="NZ_JBHSFU010000004.1"/>
</dbReference>
<sequence>MMENNDYYEVERMINEGLAGGFLDGRYGTAQYDLPEQPGNSEVKE</sequence>
<gene>
    <name evidence="1" type="ORF">ACFO3D_04925</name>
</gene>
<evidence type="ECO:0000313" key="1">
    <source>
        <dbReference type="EMBL" id="MFC4557549.1"/>
    </source>
</evidence>